<dbReference type="Pfam" id="PF03004">
    <property type="entry name" value="Transposase_24"/>
    <property type="match status" value="1"/>
</dbReference>
<name>A0A3S3R3H4_9MAGN</name>
<evidence type="ECO:0000313" key="4">
    <source>
        <dbReference type="Proteomes" id="UP000283530"/>
    </source>
</evidence>
<dbReference type="PANTHER" id="PTHR33144:SF45">
    <property type="entry name" value="TRANSPOSASE TNP1_EN_SPM-LIKE DOMAIN-CONTAINING PROTEIN"/>
    <property type="match status" value="1"/>
</dbReference>
<gene>
    <name evidence="3" type="ORF">CKAN_02417100</name>
</gene>
<dbReference type="AlphaFoldDB" id="A0A3S3R3H4"/>
<feature type="compositionally biased region" description="Basic and acidic residues" evidence="2">
    <location>
        <begin position="32"/>
        <end position="41"/>
    </location>
</feature>
<feature type="compositionally biased region" description="Low complexity" evidence="2">
    <location>
        <begin position="402"/>
        <end position="412"/>
    </location>
</feature>
<feature type="region of interest" description="Disordered" evidence="2">
    <location>
        <begin position="400"/>
        <end position="421"/>
    </location>
</feature>
<reference evidence="3 4" key="1">
    <citation type="journal article" date="2019" name="Nat. Plants">
        <title>Stout camphor tree genome fills gaps in understanding of flowering plant genome evolution.</title>
        <authorList>
            <person name="Chaw S.M."/>
            <person name="Liu Y.C."/>
            <person name="Wu Y.W."/>
            <person name="Wang H.Y."/>
            <person name="Lin C.I."/>
            <person name="Wu C.S."/>
            <person name="Ke H.M."/>
            <person name="Chang L.Y."/>
            <person name="Hsu C.Y."/>
            <person name="Yang H.T."/>
            <person name="Sudianto E."/>
            <person name="Hsu M.H."/>
            <person name="Wu K.P."/>
            <person name="Wang L.N."/>
            <person name="Leebens-Mack J.H."/>
            <person name="Tsai I.J."/>
        </authorList>
    </citation>
    <scope>NUCLEOTIDE SEQUENCE [LARGE SCALE GENOMIC DNA]</scope>
    <source>
        <strain evidence="4">cv. Chaw 1501</strain>
        <tissue evidence="3">Young leaves</tissue>
    </source>
</reference>
<feature type="region of interest" description="Disordered" evidence="2">
    <location>
        <begin position="1"/>
        <end position="42"/>
    </location>
</feature>
<dbReference type="OrthoDB" id="1932876at2759"/>
<sequence>MIITRSQRSSRHKPTATGIVPRGARSRGRRGGTREMRREDSPVTLQISTDISSSSQAEVCPTQAEVQPTQAEVQPTRADIEASTVATRARKRTRGPNRCIALNDRQDRIVIEYNEYNQPIGQSERLLSSYLGIIARDGQKTPINYADWRRIPMEMKEEMWEVVQLKFDIDDRAKKWVFNGISHSWRNWKSELKRKYYDPFPTVEEQLQHCPNRVDRQQWVSLVEFWGSQEGVERSKRNTENRAKQTMNHTAGTRSFARIREEERARNPNGQAPDRIEVFRLTHTRRDGQPVDQAAEDALRQLNERMSQQPESSQSSTARNDIFTQVMGEDRRGRVRTFGLGVAPSDIYGPRLSAPEARRMAEAERAMRIESEQSVVALKEQMDQMKTRMSRIETLLHRFTESESVQPSSSSEHVGFRCSSR</sequence>
<feature type="coiled-coil region" evidence="1">
    <location>
        <begin position="368"/>
        <end position="395"/>
    </location>
</feature>
<dbReference type="PANTHER" id="PTHR33144">
    <property type="entry name" value="OS10G0409366 PROTEIN-RELATED"/>
    <property type="match status" value="1"/>
</dbReference>
<dbReference type="EMBL" id="QPKB01000011">
    <property type="protein sequence ID" value="RWR94858.1"/>
    <property type="molecule type" value="Genomic_DNA"/>
</dbReference>
<evidence type="ECO:0000313" key="3">
    <source>
        <dbReference type="EMBL" id="RWR94858.1"/>
    </source>
</evidence>
<evidence type="ECO:0000256" key="1">
    <source>
        <dbReference type="SAM" id="Coils"/>
    </source>
</evidence>
<keyword evidence="4" id="KW-1185">Reference proteome</keyword>
<dbReference type="Proteomes" id="UP000283530">
    <property type="component" value="Unassembled WGS sequence"/>
</dbReference>
<comment type="caution">
    <text evidence="3">The sequence shown here is derived from an EMBL/GenBank/DDBJ whole genome shotgun (WGS) entry which is preliminary data.</text>
</comment>
<organism evidence="3 4">
    <name type="scientific">Cinnamomum micranthum f. kanehirae</name>
    <dbReference type="NCBI Taxonomy" id="337451"/>
    <lineage>
        <taxon>Eukaryota</taxon>
        <taxon>Viridiplantae</taxon>
        <taxon>Streptophyta</taxon>
        <taxon>Embryophyta</taxon>
        <taxon>Tracheophyta</taxon>
        <taxon>Spermatophyta</taxon>
        <taxon>Magnoliopsida</taxon>
        <taxon>Magnoliidae</taxon>
        <taxon>Laurales</taxon>
        <taxon>Lauraceae</taxon>
        <taxon>Cinnamomum</taxon>
    </lineage>
</organism>
<protein>
    <submittedName>
        <fullName evidence="3">Bromodomain-containing protein 4-like protein isoform X3</fullName>
    </submittedName>
</protein>
<evidence type="ECO:0000256" key="2">
    <source>
        <dbReference type="SAM" id="MobiDB-lite"/>
    </source>
</evidence>
<proteinExistence type="predicted"/>
<dbReference type="InterPro" id="IPR004252">
    <property type="entry name" value="Probable_transposase_24"/>
</dbReference>
<accession>A0A3S3R3H4</accession>
<keyword evidence="1" id="KW-0175">Coiled coil</keyword>